<reference evidence="2" key="1">
    <citation type="submission" date="2011-12" db="EMBL/GenBank/DDBJ databases">
        <title>Complete sequence of Clostridium clariflavum DSM 19732.</title>
        <authorList>
            <consortium name="US DOE Joint Genome Institute"/>
            <person name="Lucas S."/>
            <person name="Han J."/>
            <person name="Lapidus A."/>
            <person name="Cheng J.-F."/>
            <person name="Goodwin L."/>
            <person name="Pitluck S."/>
            <person name="Peters L."/>
            <person name="Teshima H."/>
            <person name="Detter J.C."/>
            <person name="Han C."/>
            <person name="Tapia R."/>
            <person name="Land M."/>
            <person name="Hauser L."/>
            <person name="Kyrpides N."/>
            <person name="Ivanova N."/>
            <person name="Pagani I."/>
            <person name="Kitzmiller T."/>
            <person name="Lynd L."/>
            <person name="Izquierdo J."/>
            <person name="Woyke T."/>
        </authorList>
    </citation>
    <scope>NUCLEOTIDE SEQUENCE [LARGE SCALE GENOMIC DNA]</scope>
    <source>
        <strain evidence="2">DSM 19732 / NBRC 101661 / EBR45</strain>
    </source>
</reference>
<dbReference type="OrthoDB" id="5393676at2"/>
<dbReference type="KEGG" id="ccl:Clocl_0937"/>
<keyword evidence="2" id="KW-1185">Reference proteome</keyword>
<sequence length="206" mass="24101">MDKLLRLKFAEILRTLDGREYIEAVIAFASAPTIQGKKPSSLMNFNWCGKNTAALWEKYGKEICESFKLEFFELKSDGDSKLILLYRKKLLEWYVNHPRNQSFLKKMGYDTEATLEQKLNILKQRFESFCPHEIGIFLGMPVEDVEGFIEHKGKNCLLCKYWKVYCNPKRAELLFNAYDKARNNMAEFLVELNESRMAKCCQTYSA</sequence>
<evidence type="ECO:0000313" key="1">
    <source>
        <dbReference type="EMBL" id="AEV67615.1"/>
    </source>
</evidence>
<dbReference type="Pfam" id="PF12672">
    <property type="entry name" value="DUF3793"/>
    <property type="match status" value="1"/>
</dbReference>
<dbReference type="AlphaFoldDB" id="G8LWI9"/>
<organism evidence="1 2">
    <name type="scientific">Acetivibrio clariflavus (strain DSM 19732 / NBRC 101661 / EBR45)</name>
    <name type="common">Clostridium clariflavum</name>
    <dbReference type="NCBI Taxonomy" id="720554"/>
    <lineage>
        <taxon>Bacteria</taxon>
        <taxon>Bacillati</taxon>
        <taxon>Bacillota</taxon>
        <taxon>Clostridia</taxon>
        <taxon>Eubacteriales</taxon>
        <taxon>Oscillospiraceae</taxon>
        <taxon>Acetivibrio</taxon>
    </lineage>
</organism>
<proteinExistence type="predicted"/>
<dbReference type="HOGENOM" id="CLU_080981_1_0_9"/>
<dbReference type="RefSeq" id="WP_014254234.1">
    <property type="nucleotide sequence ID" value="NC_016627.1"/>
</dbReference>
<dbReference type="STRING" id="720554.Clocl_0937"/>
<reference evidence="1 2" key="2">
    <citation type="journal article" date="2012" name="Stand. Genomic Sci.">
        <title>Complete Genome Sequence of Clostridium clariflavum DSM 19732.</title>
        <authorList>
            <person name="Izquierdo J.A."/>
            <person name="Goodwin L."/>
            <person name="Davenport K.W."/>
            <person name="Teshima H."/>
            <person name="Bruce D."/>
            <person name="Detter C."/>
            <person name="Tapia R."/>
            <person name="Han S."/>
            <person name="Land M."/>
            <person name="Hauser L."/>
            <person name="Jeffries C.D."/>
            <person name="Han J."/>
            <person name="Pitluck S."/>
            <person name="Nolan M."/>
            <person name="Chen A."/>
            <person name="Huntemann M."/>
            <person name="Mavromatis K."/>
            <person name="Mikhailova N."/>
            <person name="Liolios K."/>
            <person name="Woyke T."/>
            <person name="Lynd L.R."/>
        </authorList>
    </citation>
    <scope>NUCLEOTIDE SEQUENCE [LARGE SCALE GENOMIC DNA]</scope>
    <source>
        <strain evidence="2">DSM 19732 / NBRC 101661 / EBR45</strain>
    </source>
</reference>
<dbReference type="Proteomes" id="UP000005435">
    <property type="component" value="Chromosome"/>
</dbReference>
<evidence type="ECO:0000313" key="2">
    <source>
        <dbReference type="Proteomes" id="UP000005435"/>
    </source>
</evidence>
<evidence type="ECO:0008006" key="3">
    <source>
        <dbReference type="Google" id="ProtNLM"/>
    </source>
</evidence>
<dbReference type="InterPro" id="IPR024523">
    <property type="entry name" value="DUF3793"/>
</dbReference>
<protein>
    <recommendedName>
        <fullName evidence="3">DUF3793 domain-containing protein</fullName>
    </recommendedName>
</protein>
<accession>G8LWI9</accession>
<dbReference type="EMBL" id="CP003065">
    <property type="protein sequence ID" value="AEV67615.1"/>
    <property type="molecule type" value="Genomic_DNA"/>
</dbReference>
<gene>
    <name evidence="1" type="ordered locus">Clocl_0937</name>
</gene>
<name>G8LWI9_ACECE</name>
<dbReference type="eggNOG" id="ENOG5032SGE">
    <property type="taxonomic scope" value="Bacteria"/>
</dbReference>